<dbReference type="PANTHER" id="PTHR44196:SF1">
    <property type="entry name" value="DEHYDROGENASE_REDUCTASE SDR FAMILY MEMBER 7B"/>
    <property type="match status" value="1"/>
</dbReference>
<dbReference type="Gene3D" id="3.40.50.720">
    <property type="entry name" value="NAD(P)-binding Rossmann-like Domain"/>
    <property type="match status" value="1"/>
</dbReference>
<comment type="similarity">
    <text evidence="1 3">Belongs to the short-chain dehydrogenases/reductases (SDR) family.</text>
</comment>
<feature type="region of interest" description="Disordered" evidence="4">
    <location>
        <begin position="274"/>
        <end position="294"/>
    </location>
</feature>
<dbReference type="NCBIfam" id="NF005495">
    <property type="entry name" value="PRK07109.1"/>
    <property type="match status" value="1"/>
</dbReference>
<dbReference type="EMBL" id="RJJD01000001">
    <property type="protein sequence ID" value="RNI31312.1"/>
    <property type="molecule type" value="Genomic_DNA"/>
</dbReference>
<organism evidence="6 7">
    <name type="scientific">Rufibacter latericius</name>
    <dbReference type="NCBI Taxonomy" id="2487040"/>
    <lineage>
        <taxon>Bacteria</taxon>
        <taxon>Pseudomonadati</taxon>
        <taxon>Bacteroidota</taxon>
        <taxon>Cytophagia</taxon>
        <taxon>Cytophagales</taxon>
        <taxon>Hymenobacteraceae</taxon>
        <taxon>Rufibacter</taxon>
    </lineage>
</organism>
<evidence type="ECO:0000256" key="5">
    <source>
        <dbReference type="SAM" id="Phobius"/>
    </source>
</evidence>
<keyword evidence="5" id="KW-1133">Transmembrane helix</keyword>
<keyword evidence="5" id="KW-0472">Membrane</keyword>
<evidence type="ECO:0000256" key="2">
    <source>
        <dbReference type="ARBA" id="ARBA00023002"/>
    </source>
</evidence>
<feature type="transmembrane region" description="Helical" evidence="5">
    <location>
        <begin position="308"/>
        <end position="329"/>
    </location>
</feature>
<dbReference type="OrthoDB" id="9775296at2"/>
<evidence type="ECO:0000313" key="6">
    <source>
        <dbReference type="EMBL" id="RNI31312.1"/>
    </source>
</evidence>
<comment type="caution">
    <text evidence="6">The sequence shown here is derived from an EMBL/GenBank/DDBJ whole genome shotgun (WGS) entry which is preliminary data.</text>
</comment>
<dbReference type="InterPro" id="IPR036291">
    <property type="entry name" value="NAD(P)-bd_dom_sf"/>
</dbReference>
<dbReference type="PRINTS" id="PR00081">
    <property type="entry name" value="GDHRDH"/>
</dbReference>
<name>A0A3M9N0J7_9BACT</name>
<keyword evidence="2" id="KW-0560">Oxidoreductase</keyword>
<accession>A0A3M9N0J7</accession>
<dbReference type="PRINTS" id="PR00080">
    <property type="entry name" value="SDRFAMILY"/>
</dbReference>
<feature type="transmembrane region" description="Helical" evidence="5">
    <location>
        <begin position="12"/>
        <end position="31"/>
    </location>
</feature>
<dbReference type="Proteomes" id="UP000272117">
    <property type="component" value="Unassembled WGS sequence"/>
</dbReference>
<evidence type="ECO:0000256" key="4">
    <source>
        <dbReference type="SAM" id="MobiDB-lite"/>
    </source>
</evidence>
<keyword evidence="7" id="KW-1185">Reference proteome</keyword>
<dbReference type="PROSITE" id="PS00061">
    <property type="entry name" value="ADH_SHORT"/>
    <property type="match status" value="1"/>
</dbReference>
<dbReference type="PANTHER" id="PTHR44196">
    <property type="entry name" value="DEHYDROGENASE/REDUCTASE SDR FAMILY MEMBER 7B"/>
    <property type="match status" value="1"/>
</dbReference>
<protein>
    <submittedName>
        <fullName evidence="6">SDR family NAD(P)-dependent oxidoreductase</fullName>
    </submittedName>
</protein>
<proteinExistence type="inferred from homology"/>
<dbReference type="InterPro" id="IPR002347">
    <property type="entry name" value="SDR_fam"/>
</dbReference>
<feature type="region of interest" description="Disordered" evidence="4">
    <location>
        <begin position="368"/>
        <end position="396"/>
    </location>
</feature>
<dbReference type="Pfam" id="PF00106">
    <property type="entry name" value="adh_short"/>
    <property type="match status" value="1"/>
</dbReference>
<evidence type="ECO:0000256" key="3">
    <source>
        <dbReference type="RuleBase" id="RU000363"/>
    </source>
</evidence>
<evidence type="ECO:0000256" key="1">
    <source>
        <dbReference type="ARBA" id="ARBA00006484"/>
    </source>
</evidence>
<dbReference type="RefSeq" id="WP_123125216.1">
    <property type="nucleotide sequence ID" value="NZ_RJJD01000001.1"/>
</dbReference>
<gene>
    <name evidence="6" type="ORF">EFB08_01945</name>
</gene>
<dbReference type="AlphaFoldDB" id="A0A3M9N0J7"/>
<reference evidence="6 7" key="1">
    <citation type="submission" date="2018-11" db="EMBL/GenBank/DDBJ databases">
        <title>Rufibacter latericius sp. nov., isolated from water in Baiyang Lake.</title>
        <authorList>
            <person name="Yang Y."/>
        </authorList>
    </citation>
    <scope>NUCLEOTIDE SEQUENCE [LARGE SCALE GENOMIC DNA]</scope>
    <source>
        <strain evidence="6 7">R-22-1c-1</strain>
    </source>
</reference>
<dbReference type="InterPro" id="IPR020904">
    <property type="entry name" value="Sc_DH/Rdtase_CS"/>
</dbReference>
<evidence type="ECO:0000313" key="7">
    <source>
        <dbReference type="Proteomes" id="UP000272117"/>
    </source>
</evidence>
<dbReference type="GO" id="GO:0016020">
    <property type="term" value="C:membrane"/>
    <property type="evidence" value="ECO:0007669"/>
    <property type="project" value="TreeGrafter"/>
</dbReference>
<dbReference type="GO" id="GO:0016491">
    <property type="term" value="F:oxidoreductase activity"/>
    <property type="evidence" value="ECO:0007669"/>
    <property type="project" value="UniProtKB-KW"/>
</dbReference>
<sequence length="396" mass="42496">MKYSLKPLNEQVIVITGASSGIGLATALAAAKKGAKVVLAARNREALLAIEQQIRDEGGQAFHCVADVGRKEEVQWIANVAIQEFGGFDTWVNDAGVSIYGRIAEVSDEDNHRLFDTNFWGVVYGSKVAAQHLSHKGGAIINVGSEVSDISIPLQGMYAASKHAVKGFTDALRIELMEEKAPVSVTLIKPAGIDTPYPEHAKNYTDKALTLPAPVYTPEEVAAAILHAAVHPHRDIMVGGGAKAMSALNKRFPGAMDWISSKIMSKEQLEDAPPVNRAGSLHRPSNDGNVHGNHKGYVMKTSLYTRAVMHPVATSALFVAAGAAVYALMNKNALKNLSLPKNGRSSNRDTQPEVDAIIVTTTYVEDDSYLNNDATPRNDPYQGTSGGTLGRDPYLK</sequence>
<dbReference type="SUPFAM" id="SSF51735">
    <property type="entry name" value="NAD(P)-binding Rossmann-fold domains"/>
    <property type="match status" value="1"/>
</dbReference>
<keyword evidence="5" id="KW-0812">Transmembrane</keyword>